<comment type="caution">
    <text evidence="1">The sequence shown here is derived from an EMBL/GenBank/DDBJ whole genome shotgun (WGS) entry which is preliminary data.</text>
</comment>
<name>A0AAD9GYK5_9STRA</name>
<keyword evidence="2" id="KW-1185">Reference proteome</keyword>
<gene>
    <name evidence="1" type="ORF">P3T76_001469</name>
</gene>
<organism evidence="1 2">
    <name type="scientific">Phytophthora citrophthora</name>
    <dbReference type="NCBI Taxonomy" id="4793"/>
    <lineage>
        <taxon>Eukaryota</taxon>
        <taxon>Sar</taxon>
        <taxon>Stramenopiles</taxon>
        <taxon>Oomycota</taxon>
        <taxon>Peronosporomycetes</taxon>
        <taxon>Peronosporales</taxon>
        <taxon>Peronosporaceae</taxon>
        <taxon>Phytophthora</taxon>
    </lineage>
</organism>
<evidence type="ECO:0000313" key="2">
    <source>
        <dbReference type="Proteomes" id="UP001259832"/>
    </source>
</evidence>
<dbReference type="Proteomes" id="UP001259832">
    <property type="component" value="Unassembled WGS sequence"/>
</dbReference>
<accession>A0AAD9GYK5</accession>
<proteinExistence type="predicted"/>
<dbReference type="AlphaFoldDB" id="A0AAD9GYK5"/>
<protein>
    <submittedName>
        <fullName evidence="1">Uncharacterized protein</fullName>
    </submittedName>
</protein>
<evidence type="ECO:0000313" key="1">
    <source>
        <dbReference type="EMBL" id="KAK1947459.1"/>
    </source>
</evidence>
<reference evidence="1" key="1">
    <citation type="submission" date="2023-08" db="EMBL/GenBank/DDBJ databases">
        <title>Reference Genome Resource for the Citrus Pathogen Phytophthora citrophthora.</title>
        <authorList>
            <person name="Moller H."/>
            <person name="Coetzee B."/>
            <person name="Rose L.J."/>
            <person name="Van Niekerk J.M."/>
        </authorList>
    </citation>
    <scope>NUCLEOTIDE SEQUENCE</scope>
    <source>
        <strain evidence="1">STE-U-9442</strain>
    </source>
</reference>
<dbReference type="EMBL" id="JASMQC010000002">
    <property type="protein sequence ID" value="KAK1947459.1"/>
    <property type="molecule type" value="Genomic_DNA"/>
</dbReference>
<sequence length="198" mass="21639">MACSIVAPELGSLILSRDIFTLYYQIRSIYQRVLPCPEAGGTTVSSTIPLSLGVVVTASTPERSRSRFFPSLNAGDWNKLIQPLDNEVGQHPKVQLGCPRERVHQTLTQIMRLRQSIRKHNIVFGRGVIQLNTGILFSHLSGVNAYVANTIESMAKSISKRVGVEAPAVPIERRPGLPVATVENTHCNSVSRNLAAAQ</sequence>